<dbReference type="Pfam" id="PF16976">
    <property type="entry name" value="RcpC"/>
    <property type="match status" value="1"/>
</dbReference>
<protein>
    <submittedName>
        <fullName evidence="3">Flp pilus assembly protein CpaB</fullName>
    </submittedName>
</protein>
<dbReference type="InterPro" id="IPR031571">
    <property type="entry name" value="RcpC_dom"/>
</dbReference>
<dbReference type="AlphaFoldDB" id="A0A4U1BSX5"/>
<dbReference type="NCBIfam" id="TIGR03177">
    <property type="entry name" value="pilus_cpaB"/>
    <property type="match status" value="1"/>
</dbReference>
<keyword evidence="4" id="KW-1185">Reference proteome</keyword>
<evidence type="ECO:0000259" key="2">
    <source>
        <dbReference type="Pfam" id="PF16976"/>
    </source>
</evidence>
<proteinExistence type="predicted"/>
<evidence type="ECO:0000313" key="3">
    <source>
        <dbReference type="EMBL" id="TKB58480.1"/>
    </source>
</evidence>
<comment type="caution">
    <text evidence="3">The sequence shown here is derived from an EMBL/GenBank/DDBJ whole genome shotgun (WGS) entry which is preliminary data.</text>
</comment>
<accession>A0A4U1BSX5</accession>
<gene>
    <name evidence="3" type="primary">cpaB</name>
    <name evidence="3" type="ORF">FCL42_01670</name>
</gene>
<dbReference type="InterPro" id="IPR017592">
    <property type="entry name" value="Pilus_assmbl_Flp-typ_CpaB"/>
</dbReference>
<dbReference type="EMBL" id="SWCJ01000001">
    <property type="protein sequence ID" value="TKB58480.1"/>
    <property type="molecule type" value="Genomic_DNA"/>
</dbReference>
<reference evidence="3 4" key="1">
    <citation type="submission" date="2019-04" db="EMBL/GenBank/DDBJ databases">
        <authorList>
            <person name="Hwang J.C."/>
        </authorList>
    </citation>
    <scope>NUCLEOTIDE SEQUENCE [LARGE SCALE GENOMIC DNA]</scope>
    <source>
        <strain evidence="3 4">IMCC35002</strain>
    </source>
</reference>
<keyword evidence="1" id="KW-0472">Membrane</keyword>
<dbReference type="OrthoDB" id="6399095at2"/>
<sequence>MGGTVWRYRRAERLNKKTLATANWKTPQASTSGIALWHRHHSRPWMAIRHCKPDTIIQANHAMSSKMTFVIAFVAVMFGLLGILDLLQNQEPPPPVQVVAKPEVKMLTLWQASTAITAGHKINTRQLTPVNLPETEARLLGVSDNVKLDIDDTTLVARDMSPGEWVFNSDLRRPGDDGYLDLLTTKGMTLYPLTVSAKNLIDDYIQPGDHIDVLAVSSPNKNLSKTDDSITDFEGVAAEVLLNHVKVMALDKSLTGAVNPRVASPDELSATVVIEVQPQVLSRLALAQRTMHIEIYRSSPFSTIPGAEVSDVIKNYNGVVELRGNTDNGSDISILGNVF</sequence>
<dbReference type="Proteomes" id="UP000305675">
    <property type="component" value="Unassembled WGS sequence"/>
</dbReference>
<keyword evidence="1" id="KW-1133">Transmembrane helix</keyword>
<keyword evidence="1" id="KW-0812">Transmembrane</keyword>
<name>A0A4U1BSX5_9GAMM</name>
<feature type="transmembrane region" description="Helical" evidence="1">
    <location>
        <begin position="67"/>
        <end position="87"/>
    </location>
</feature>
<feature type="domain" description="Flp pilus assembly protein RcpC/CpaB" evidence="2">
    <location>
        <begin position="185"/>
        <end position="293"/>
    </location>
</feature>
<organism evidence="3 4">
    <name type="scientific">Ferrimonas aestuarii</name>
    <dbReference type="NCBI Taxonomy" id="2569539"/>
    <lineage>
        <taxon>Bacteria</taxon>
        <taxon>Pseudomonadati</taxon>
        <taxon>Pseudomonadota</taxon>
        <taxon>Gammaproteobacteria</taxon>
        <taxon>Alteromonadales</taxon>
        <taxon>Ferrimonadaceae</taxon>
        <taxon>Ferrimonas</taxon>
    </lineage>
</organism>
<evidence type="ECO:0000256" key="1">
    <source>
        <dbReference type="SAM" id="Phobius"/>
    </source>
</evidence>
<evidence type="ECO:0000313" key="4">
    <source>
        <dbReference type="Proteomes" id="UP000305675"/>
    </source>
</evidence>